<comment type="caution">
    <text evidence="2">The sequence shown here is derived from an EMBL/GenBank/DDBJ whole genome shotgun (WGS) entry which is preliminary data.</text>
</comment>
<organism evidence="2 3">
    <name type="scientific">Solilutibacter pythonis</name>
    <dbReference type="NCBI Taxonomy" id="2483112"/>
    <lineage>
        <taxon>Bacteria</taxon>
        <taxon>Pseudomonadati</taxon>
        <taxon>Pseudomonadota</taxon>
        <taxon>Gammaproteobacteria</taxon>
        <taxon>Lysobacterales</taxon>
        <taxon>Lysobacteraceae</taxon>
        <taxon>Solilutibacter</taxon>
    </lineage>
</organism>
<keyword evidence="3" id="KW-1185">Reference proteome</keyword>
<protein>
    <recommendedName>
        <fullName evidence="4">Homogentisate 1,2-dioxygenase</fullName>
    </recommendedName>
</protein>
<evidence type="ECO:0000313" key="2">
    <source>
        <dbReference type="EMBL" id="RMH94865.1"/>
    </source>
</evidence>
<dbReference type="AlphaFoldDB" id="A0A3M2I3G5"/>
<evidence type="ECO:0000313" key="3">
    <source>
        <dbReference type="Proteomes" id="UP000275012"/>
    </source>
</evidence>
<feature type="chain" id="PRO_5018337528" description="Homogentisate 1,2-dioxygenase" evidence="1">
    <location>
        <begin position="21"/>
        <end position="177"/>
    </location>
</feature>
<proteinExistence type="predicted"/>
<dbReference type="OrthoDB" id="6058032at2"/>
<reference evidence="2 3" key="1">
    <citation type="submission" date="2018-10" db="EMBL/GenBank/DDBJ databases">
        <title>Proposal of Lysobacter pythonis sp. nov. isolated from royal pythons (Python regius).</title>
        <authorList>
            <person name="Hans-Juergen B."/>
            <person name="Huptas C."/>
            <person name="Sandra B."/>
            <person name="Igor L."/>
            <person name="Joachim S."/>
            <person name="Siegfried S."/>
            <person name="Mareike W."/>
            <person name="Peter K."/>
        </authorList>
    </citation>
    <scope>NUCLEOTIDE SEQUENCE [LARGE SCALE GENOMIC DNA]</scope>
    <source>
        <strain evidence="2 3">4284/11</strain>
    </source>
</reference>
<keyword evidence="1" id="KW-0732">Signal</keyword>
<dbReference type="RefSeq" id="WP_122100251.1">
    <property type="nucleotide sequence ID" value="NZ_RFLY01000001.1"/>
</dbReference>
<evidence type="ECO:0000256" key="1">
    <source>
        <dbReference type="SAM" id="SignalP"/>
    </source>
</evidence>
<accession>A0A3M2I3G5</accession>
<feature type="signal peptide" evidence="1">
    <location>
        <begin position="1"/>
        <end position="20"/>
    </location>
</feature>
<gene>
    <name evidence="2" type="ORF">EBB59_00800</name>
</gene>
<sequence>MRLKNLLPAPLLLLAGALNAQSLPVGCDTFSWDVADELAVLRTEPRPIIVSDGSPGSEVRIELGSFRRAILRPQAEVRLAARPGKPMLEDDASGGLLTFRVPEDGRYRVSITTGHWIDVVDNGQVVRSLDFQGRRGCPLVHKIVEYDLPAGRDLQLQFIGGAALESGVAITRVRARK</sequence>
<dbReference type="EMBL" id="RFLY01000001">
    <property type="protein sequence ID" value="RMH94865.1"/>
    <property type="molecule type" value="Genomic_DNA"/>
</dbReference>
<dbReference type="Proteomes" id="UP000275012">
    <property type="component" value="Unassembled WGS sequence"/>
</dbReference>
<evidence type="ECO:0008006" key="4">
    <source>
        <dbReference type="Google" id="ProtNLM"/>
    </source>
</evidence>
<name>A0A3M2I3G5_9GAMM</name>